<evidence type="ECO:0000256" key="1">
    <source>
        <dbReference type="ARBA" id="ARBA00004141"/>
    </source>
</evidence>
<name>C5BSW7_TERTT</name>
<feature type="transmembrane region" description="Helical" evidence="5">
    <location>
        <begin position="278"/>
        <end position="297"/>
    </location>
</feature>
<sequence length="331" mass="34121">MLESLPPLLVIAVAIVAGFAGLIWSADRFVAGSAAIASSFGVAPVVIGLTIVAFGTSAPEIMVSISASLKGAGDMAVGNGIGSNIANTGLVLGATALVVAIPVQKHLLKDELPLLLVVMAISGYFLSDGILAQWEAIVLIGALIPAIFLLVYLKKGDLSEQETTDEDSIPHMSRTMAFVWFVIGLGALMLSSEVLVWGAKSAAEMAGVSPLVIGLTIIALGTSLPELAASLISALKGHHDIALGNVLGSNMFNLLAVMSIPGLSGSFPLDQSVFSRDFVVMVALTILLAVAIGLSIWRNRGAGGGKIGKTAGCLLLLSYFGYYVLLYQTAI</sequence>
<evidence type="ECO:0000256" key="2">
    <source>
        <dbReference type="ARBA" id="ARBA00022692"/>
    </source>
</evidence>
<evidence type="ECO:0000313" key="7">
    <source>
        <dbReference type="EMBL" id="ACR11739.1"/>
    </source>
</evidence>
<feature type="domain" description="Sodium/calcium exchanger membrane region" evidence="6">
    <location>
        <begin position="12"/>
        <end position="148"/>
    </location>
</feature>
<organism evidence="7 8">
    <name type="scientific">Teredinibacter turnerae (strain ATCC 39867 / T7901)</name>
    <dbReference type="NCBI Taxonomy" id="377629"/>
    <lineage>
        <taxon>Bacteria</taxon>
        <taxon>Pseudomonadati</taxon>
        <taxon>Pseudomonadota</taxon>
        <taxon>Gammaproteobacteria</taxon>
        <taxon>Cellvibrionales</taxon>
        <taxon>Cellvibrionaceae</taxon>
        <taxon>Teredinibacter</taxon>
    </lineage>
</organism>
<dbReference type="OrthoDB" id="9794225at2"/>
<dbReference type="HOGENOM" id="CLU_007948_0_2_6"/>
<accession>C5BSW7</accession>
<proteinExistence type="predicted"/>
<keyword evidence="3 5" id="KW-1133">Transmembrane helix</keyword>
<dbReference type="Proteomes" id="UP000009080">
    <property type="component" value="Chromosome"/>
</dbReference>
<comment type="subcellular location">
    <subcellularLocation>
        <location evidence="1">Membrane</location>
        <topology evidence="1">Multi-pass membrane protein</topology>
    </subcellularLocation>
</comment>
<dbReference type="InterPro" id="IPR044880">
    <property type="entry name" value="NCX_ion-bd_dom_sf"/>
</dbReference>
<feature type="transmembrane region" description="Helical" evidence="5">
    <location>
        <begin position="242"/>
        <end position="263"/>
    </location>
</feature>
<protein>
    <submittedName>
        <fullName evidence="7">K+-dependent Na+/Ca+ exchanger family protein</fullName>
    </submittedName>
</protein>
<evidence type="ECO:0000256" key="5">
    <source>
        <dbReference type="SAM" id="Phobius"/>
    </source>
</evidence>
<dbReference type="NCBIfam" id="TIGR00367">
    <property type="entry name" value="calcium/sodium antiporter"/>
    <property type="match status" value="1"/>
</dbReference>
<dbReference type="GO" id="GO:0008273">
    <property type="term" value="F:calcium, potassium:sodium antiporter activity"/>
    <property type="evidence" value="ECO:0007669"/>
    <property type="project" value="TreeGrafter"/>
</dbReference>
<dbReference type="GO" id="GO:0005262">
    <property type="term" value="F:calcium channel activity"/>
    <property type="evidence" value="ECO:0007669"/>
    <property type="project" value="TreeGrafter"/>
</dbReference>
<feature type="transmembrane region" description="Helical" evidence="5">
    <location>
        <begin position="178"/>
        <end position="199"/>
    </location>
</feature>
<feature type="transmembrane region" description="Helical" evidence="5">
    <location>
        <begin position="36"/>
        <end position="56"/>
    </location>
</feature>
<keyword evidence="4 5" id="KW-0472">Membrane</keyword>
<dbReference type="Pfam" id="PF01699">
    <property type="entry name" value="Na_Ca_ex"/>
    <property type="match status" value="2"/>
</dbReference>
<dbReference type="AlphaFoldDB" id="C5BSW7"/>
<feature type="transmembrane region" description="Helical" evidence="5">
    <location>
        <begin position="211"/>
        <end position="235"/>
    </location>
</feature>
<dbReference type="GO" id="GO:0005886">
    <property type="term" value="C:plasma membrane"/>
    <property type="evidence" value="ECO:0007669"/>
    <property type="project" value="TreeGrafter"/>
</dbReference>
<gene>
    <name evidence="7" type="ordered locus">TERTU_3815</name>
</gene>
<dbReference type="Gene3D" id="1.20.1420.30">
    <property type="entry name" value="NCX, central ion-binding region"/>
    <property type="match status" value="1"/>
</dbReference>
<feature type="transmembrane region" description="Helical" evidence="5">
    <location>
        <begin position="309"/>
        <end position="330"/>
    </location>
</feature>
<evidence type="ECO:0000256" key="4">
    <source>
        <dbReference type="ARBA" id="ARBA00023136"/>
    </source>
</evidence>
<feature type="transmembrane region" description="Helical" evidence="5">
    <location>
        <begin position="6"/>
        <end position="24"/>
    </location>
</feature>
<evidence type="ECO:0000313" key="8">
    <source>
        <dbReference type="Proteomes" id="UP000009080"/>
    </source>
</evidence>
<feature type="transmembrane region" description="Helical" evidence="5">
    <location>
        <begin position="136"/>
        <end position="153"/>
    </location>
</feature>
<dbReference type="PANTHER" id="PTHR10846">
    <property type="entry name" value="SODIUM/POTASSIUM/CALCIUM EXCHANGER"/>
    <property type="match status" value="1"/>
</dbReference>
<dbReference type="KEGG" id="ttu:TERTU_3815"/>
<dbReference type="InterPro" id="IPR004481">
    <property type="entry name" value="K/Na/Ca-exchanger"/>
</dbReference>
<evidence type="ECO:0000256" key="3">
    <source>
        <dbReference type="ARBA" id="ARBA00022989"/>
    </source>
</evidence>
<dbReference type="InterPro" id="IPR004837">
    <property type="entry name" value="NaCa_Exmemb"/>
</dbReference>
<dbReference type="eggNOG" id="COG0530">
    <property type="taxonomic scope" value="Bacteria"/>
</dbReference>
<reference evidence="7 8" key="1">
    <citation type="journal article" date="2009" name="PLoS ONE">
        <title>The complete genome of Teredinibacter turnerae T7901: an intracellular endosymbiont of marine wood-boring bivalves (shipworms).</title>
        <authorList>
            <person name="Yang J.C."/>
            <person name="Madupu R."/>
            <person name="Durkin A.S."/>
            <person name="Ekborg N.A."/>
            <person name="Pedamallu C.S."/>
            <person name="Hostetler J.B."/>
            <person name="Radune D."/>
            <person name="Toms B.S."/>
            <person name="Henrissat B."/>
            <person name="Coutinho P.M."/>
            <person name="Schwarz S."/>
            <person name="Field L."/>
            <person name="Trindade-Silva A.E."/>
            <person name="Soares C.A.G."/>
            <person name="Elshahawi S."/>
            <person name="Hanora A."/>
            <person name="Schmidt E.W."/>
            <person name="Haygood M.G."/>
            <person name="Posfai J."/>
            <person name="Benner J."/>
            <person name="Madinger C."/>
            <person name="Nove J."/>
            <person name="Anton B."/>
            <person name="Chaudhary K."/>
            <person name="Foster J."/>
            <person name="Holman A."/>
            <person name="Kumar S."/>
            <person name="Lessard P.A."/>
            <person name="Luyten Y.A."/>
            <person name="Slatko B."/>
            <person name="Wood N."/>
            <person name="Wu B."/>
            <person name="Teplitski M."/>
            <person name="Mougous J.D."/>
            <person name="Ward N."/>
            <person name="Eisen J.A."/>
            <person name="Badger J.H."/>
            <person name="Distel D.L."/>
        </authorList>
    </citation>
    <scope>NUCLEOTIDE SEQUENCE [LARGE SCALE GENOMIC DNA]</scope>
    <source>
        <strain evidence="8">ATCC 39867 / T7901</strain>
    </source>
</reference>
<feature type="domain" description="Sodium/calcium exchanger membrane region" evidence="6">
    <location>
        <begin position="177"/>
        <end position="327"/>
    </location>
</feature>
<keyword evidence="8" id="KW-1185">Reference proteome</keyword>
<evidence type="ECO:0000259" key="6">
    <source>
        <dbReference type="Pfam" id="PF01699"/>
    </source>
</evidence>
<dbReference type="STRING" id="377629.TERTU_3815"/>
<dbReference type="GO" id="GO:0006874">
    <property type="term" value="P:intracellular calcium ion homeostasis"/>
    <property type="evidence" value="ECO:0007669"/>
    <property type="project" value="TreeGrafter"/>
</dbReference>
<feature type="transmembrane region" description="Helical" evidence="5">
    <location>
        <begin position="112"/>
        <end position="130"/>
    </location>
</feature>
<feature type="transmembrane region" description="Helical" evidence="5">
    <location>
        <begin position="76"/>
        <end position="100"/>
    </location>
</feature>
<dbReference type="PANTHER" id="PTHR10846:SF8">
    <property type="entry name" value="INNER MEMBRANE PROTEIN YRBG"/>
    <property type="match status" value="1"/>
</dbReference>
<dbReference type="RefSeq" id="WP_015817850.1">
    <property type="nucleotide sequence ID" value="NC_012997.1"/>
</dbReference>
<dbReference type="EMBL" id="CP001614">
    <property type="protein sequence ID" value="ACR11739.1"/>
    <property type="molecule type" value="Genomic_DNA"/>
</dbReference>
<keyword evidence="2 5" id="KW-0812">Transmembrane</keyword>